<dbReference type="PANTHER" id="PTHR43811">
    <property type="entry name" value="FKBP-TYPE PEPTIDYL-PROLYL CIS-TRANS ISOMERASE FKPA"/>
    <property type="match status" value="1"/>
</dbReference>
<evidence type="ECO:0000256" key="3">
    <source>
        <dbReference type="ARBA" id="ARBA00023110"/>
    </source>
</evidence>
<evidence type="ECO:0000259" key="9">
    <source>
        <dbReference type="PROSITE" id="PS50059"/>
    </source>
</evidence>
<dbReference type="Proteomes" id="UP000016584">
    <property type="component" value="Unassembled WGS sequence"/>
</dbReference>
<dbReference type="Gene3D" id="1.10.287.460">
    <property type="entry name" value="Peptidyl-prolyl cis-trans isomerase, FKBP-type, N-terminal domain"/>
    <property type="match status" value="1"/>
</dbReference>
<dbReference type="PANTHER" id="PTHR43811:SF19">
    <property type="entry name" value="39 KDA FK506-BINDING NUCLEAR PROTEIN"/>
    <property type="match status" value="1"/>
</dbReference>
<feature type="domain" description="PPIase FKBP-type" evidence="9">
    <location>
        <begin position="166"/>
        <end position="251"/>
    </location>
</feature>
<dbReference type="EC" id="5.2.1.8" evidence="6"/>
<evidence type="ECO:0000256" key="1">
    <source>
        <dbReference type="ARBA" id="ARBA00000971"/>
    </source>
</evidence>
<dbReference type="Pfam" id="PF00254">
    <property type="entry name" value="FKBP_C"/>
    <property type="match status" value="1"/>
</dbReference>
<gene>
    <name evidence="10" type="ORF">M472_14470</name>
</gene>
<evidence type="ECO:0000313" key="11">
    <source>
        <dbReference type="Proteomes" id="UP000016584"/>
    </source>
</evidence>
<evidence type="ECO:0000256" key="5">
    <source>
        <dbReference type="PROSITE-ProRule" id="PRU00277"/>
    </source>
</evidence>
<protein>
    <recommendedName>
        <fullName evidence="6">Peptidyl-prolyl cis-trans isomerase</fullName>
        <ecNumber evidence="6">5.2.1.8</ecNumber>
    </recommendedName>
</protein>
<proteinExistence type="inferred from homology"/>
<organism evidence="10 11">
    <name type="scientific">Sphingobacterium paucimobilis HER1398</name>
    <dbReference type="NCBI Taxonomy" id="1346330"/>
    <lineage>
        <taxon>Bacteria</taxon>
        <taxon>Pseudomonadati</taxon>
        <taxon>Bacteroidota</taxon>
        <taxon>Sphingobacteriia</taxon>
        <taxon>Sphingobacteriales</taxon>
        <taxon>Sphingobacteriaceae</taxon>
        <taxon>Sphingobacterium</taxon>
    </lineage>
</organism>
<dbReference type="InterPro" id="IPR046357">
    <property type="entry name" value="PPIase_dom_sf"/>
</dbReference>
<evidence type="ECO:0000256" key="2">
    <source>
        <dbReference type="ARBA" id="ARBA00006577"/>
    </source>
</evidence>
<dbReference type="Gene3D" id="3.10.50.40">
    <property type="match status" value="1"/>
</dbReference>
<name>U2HXI0_9SPHI</name>
<comment type="catalytic activity">
    <reaction evidence="1 5 6">
        <text>[protein]-peptidylproline (omega=180) = [protein]-peptidylproline (omega=0)</text>
        <dbReference type="Rhea" id="RHEA:16237"/>
        <dbReference type="Rhea" id="RHEA-COMP:10747"/>
        <dbReference type="Rhea" id="RHEA-COMP:10748"/>
        <dbReference type="ChEBI" id="CHEBI:83833"/>
        <dbReference type="ChEBI" id="CHEBI:83834"/>
        <dbReference type="EC" id="5.2.1.8"/>
    </reaction>
</comment>
<evidence type="ECO:0000256" key="8">
    <source>
        <dbReference type="SAM" id="SignalP"/>
    </source>
</evidence>
<dbReference type="RefSeq" id="WP_021069792.1">
    <property type="nucleotide sequence ID" value="NZ_ATDL01000012.1"/>
</dbReference>
<dbReference type="AlphaFoldDB" id="U2HXI0"/>
<feature type="region of interest" description="Disordered" evidence="7">
    <location>
        <begin position="28"/>
        <end position="49"/>
    </location>
</feature>
<comment type="caution">
    <text evidence="10">The sequence shown here is derived from an EMBL/GenBank/DDBJ whole genome shotgun (WGS) entry which is preliminary data.</text>
</comment>
<dbReference type="PATRIC" id="fig|1346330.5.peg.1610"/>
<dbReference type="GO" id="GO:0006457">
    <property type="term" value="P:protein folding"/>
    <property type="evidence" value="ECO:0007669"/>
    <property type="project" value="InterPro"/>
</dbReference>
<dbReference type="OrthoDB" id="9814548at2"/>
<keyword evidence="11" id="KW-1185">Reference proteome</keyword>
<dbReference type="GO" id="GO:0003755">
    <property type="term" value="F:peptidyl-prolyl cis-trans isomerase activity"/>
    <property type="evidence" value="ECO:0007669"/>
    <property type="project" value="UniProtKB-UniRule"/>
</dbReference>
<feature type="signal peptide" evidence="8">
    <location>
        <begin position="1"/>
        <end position="24"/>
    </location>
</feature>
<reference evidence="10 11" key="1">
    <citation type="journal article" date="2013" name="Genome Announc.">
        <title>The Draft Genome Sequence of Sphingomonas paucimobilis Strain HER1398 (Proteobacteria), Host to the Giant PAU Phage, Indicates That It Is a Member of the Genus Sphingobacterium (Bacteroidetes).</title>
        <authorList>
            <person name="White R.A.III."/>
            <person name="Suttle C.A."/>
        </authorList>
    </citation>
    <scope>NUCLEOTIDE SEQUENCE [LARGE SCALE GENOMIC DNA]</scope>
    <source>
        <strain evidence="10 11">HER1398</strain>
    </source>
</reference>
<keyword evidence="3 5" id="KW-0697">Rotamase</keyword>
<dbReference type="PROSITE" id="PS50059">
    <property type="entry name" value="FKBP_PPIASE"/>
    <property type="match status" value="1"/>
</dbReference>
<keyword evidence="8" id="KW-0732">Signal</keyword>
<comment type="similarity">
    <text evidence="2 6">Belongs to the FKBP-type PPIase family.</text>
</comment>
<keyword evidence="4 5" id="KW-0413">Isomerase</keyword>
<dbReference type="InterPro" id="IPR000774">
    <property type="entry name" value="PPIase_FKBP_N"/>
</dbReference>
<dbReference type="STRING" id="1346330.M472_14470"/>
<evidence type="ECO:0000256" key="4">
    <source>
        <dbReference type="ARBA" id="ARBA00023235"/>
    </source>
</evidence>
<dbReference type="eggNOG" id="COG0545">
    <property type="taxonomic scope" value="Bacteria"/>
</dbReference>
<dbReference type="InterPro" id="IPR001179">
    <property type="entry name" value="PPIase_FKBP_dom"/>
</dbReference>
<feature type="compositionally biased region" description="Polar residues" evidence="7">
    <location>
        <begin position="28"/>
        <end position="43"/>
    </location>
</feature>
<dbReference type="InterPro" id="IPR036944">
    <property type="entry name" value="PPIase_FKBP_N_sf"/>
</dbReference>
<accession>U2HXI0</accession>
<dbReference type="Pfam" id="PF01346">
    <property type="entry name" value="FKBP_N"/>
    <property type="match status" value="1"/>
</dbReference>
<dbReference type="FunFam" id="3.10.50.40:FF:000006">
    <property type="entry name" value="Peptidyl-prolyl cis-trans isomerase"/>
    <property type="match status" value="1"/>
</dbReference>
<sequence length="257" mass="27900">MKFKVACALALVGGASLCITNAQTSTKKTPVRAKSSTQSATRSSPKKAVPTNAVVLKTDKDSLSYALGTDIARSLKANGFELDLKMLSEGISAYFKGSGVLLTEDQSSEVIQSSMRKMMEQKNAELRKPGEDFLAKNKLNPNIKVTDEGVQYEVLVQGEGAQPTASDEVLVHYLGTLPNGDKFDSTYDRNEPLSLRLTGVIKGWQIGIPLMKVGSKFRFFIPYNLAYGERGTGGIPPFSPLIFEVELLEIKGRDAAE</sequence>
<dbReference type="EMBL" id="ATDL01000012">
    <property type="protein sequence ID" value="ERJ59970.1"/>
    <property type="molecule type" value="Genomic_DNA"/>
</dbReference>
<dbReference type="SUPFAM" id="SSF54534">
    <property type="entry name" value="FKBP-like"/>
    <property type="match status" value="1"/>
</dbReference>
<evidence type="ECO:0000256" key="6">
    <source>
        <dbReference type="RuleBase" id="RU003915"/>
    </source>
</evidence>
<evidence type="ECO:0000256" key="7">
    <source>
        <dbReference type="SAM" id="MobiDB-lite"/>
    </source>
</evidence>
<feature type="chain" id="PRO_5004628138" description="Peptidyl-prolyl cis-trans isomerase" evidence="8">
    <location>
        <begin position="25"/>
        <end position="257"/>
    </location>
</feature>
<evidence type="ECO:0000313" key="10">
    <source>
        <dbReference type="EMBL" id="ERJ59970.1"/>
    </source>
</evidence>